<proteinExistence type="predicted"/>
<dbReference type="Gene3D" id="2.40.50.1020">
    <property type="entry name" value="LytTr DNA-binding domain"/>
    <property type="match status" value="1"/>
</dbReference>
<dbReference type="GO" id="GO:0003677">
    <property type="term" value="F:DNA binding"/>
    <property type="evidence" value="ECO:0007669"/>
    <property type="project" value="InterPro"/>
</dbReference>
<dbReference type="GO" id="GO:0000156">
    <property type="term" value="F:phosphorelay response regulator activity"/>
    <property type="evidence" value="ECO:0007669"/>
    <property type="project" value="InterPro"/>
</dbReference>
<dbReference type="InterPro" id="IPR011006">
    <property type="entry name" value="CheY-like_superfamily"/>
</dbReference>
<evidence type="ECO:0000259" key="3">
    <source>
        <dbReference type="PROSITE" id="PS50930"/>
    </source>
</evidence>
<protein>
    <submittedName>
        <fullName evidence="4">Two-component system response regulator</fullName>
    </submittedName>
</protein>
<reference evidence="4" key="1">
    <citation type="journal article" date="2020" name="Int. J. Syst. Evol. Microbiol.">
        <title>Aquipluma nitroreducens gen. nov. sp. nov., a novel facultatively anaerobic bacterium isolated from a freshwater lake.</title>
        <authorList>
            <person name="Watanabe M."/>
            <person name="Kojima H."/>
            <person name="Fukui M."/>
        </authorList>
    </citation>
    <scope>NUCLEOTIDE SEQUENCE</scope>
    <source>
        <strain evidence="4">MeG22</strain>
    </source>
</reference>
<sequence>MNSTKISILIIDSEQESMDQALELLQANPVVSDIKTAENTDQAILKIINSNPDIILFDYPSKGKAEKELIEFVKTKLPETTLVLVSKTKEYAAFAIQNGIFKYLLKPIENSELLKIINTVHEDKQNNLQARVNQLIDGTPEETRLRLQTTKGYLMLNPDELIFCKAAGFYTELYLTSDRNELSSQFLSKFEEMLSPFNFIRVSRSHLINQRFIRKIYRSNNIIVLSANGKEYEIKGGRTHIRNLTKLDTE</sequence>
<dbReference type="InterPro" id="IPR046947">
    <property type="entry name" value="LytR-like"/>
</dbReference>
<keyword evidence="5" id="KW-1185">Reference proteome</keyword>
<dbReference type="PANTHER" id="PTHR37299:SF1">
    <property type="entry name" value="STAGE 0 SPORULATION PROTEIN A HOMOLOG"/>
    <property type="match status" value="1"/>
</dbReference>
<dbReference type="AlphaFoldDB" id="A0A5K7SD74"/>
<evidence type="ECO:0000259" key="2">
    <source>
        <dbReference type="PROSITE" id="PS50110"/>
    </source>
</evidence>
<dbReference type="PANTHER" id="PTHR37299">
    <property type="entry name" value="TRANSCRIPTIONAL REGULATOR-RELATED"/>
    <property type="match status" value="1"/>
</dbReference>
<gene>
    <name evidence="4" type="ORF">AQPE_3614</name>
</gene>
<dbReference type="PROSITE" id="PS50110">
    <property type="entry name" value="RESPONSE_REGULATORY"/>
    <property type="match status" value="1"/>
</dbReference>
<dbReference type="Proteomes" id="UP001193389">
    <property type="component" value="Chromosome"/>
</dbReference>
<evidence type="ECO:0000256" key="1">
    <source>
        <dbReference type="PROSITE-ProRule" id="PRU00169"/>
    </source>
</evidence>
<dbReference type="PROSITE" id="PS50930">
    <property type="entry name" value="HTH_LYTTR"/>
    <property type="match status" value="1"/>
</dbReference>
<dbReference type="InterPro" id="IPR001789">
    <property type="entry name" value="Sig_transdc_resp-reg_receiver"/>
</dbReference>
<feature type="modified residue" description="4-aspartylphosphate" evidence="1">
    <location>
        <position position="58"/>
    </location>
</feature>
<dbReference type="SUPFAM" id="SSF52172">
    <property type="entry name" value="CheY-like"/>
    <property type="match status" value="1"/>
</dbReference>
<dbReference type="SMART" id="SM00850">
    <property type="entry name" value="LytTR"/>
    <property type="match status" value="1"/>
</dbReference>
<evidence type="ECO:0000313" key="5">
    <source>
        <dbReference type="Proteomes" id="UP001193389"/>
    </source>
</evidence>
<keyword evidence="1" id="KW-0597">Phosphoprotein</keyword>
<accession>A0A5K7SD74</accession>
<dbReference type="EMBL" id="AP018694">
    <property type="protein sequence ID" value="BBE19429.1"/>
    <property type="molecule type" value="Genomic_DNA"/>
</dbReference>
<feature type="domain" description="HTH LytTR-type" evidence="3">
    <location>
        <begin position="145"/>
        <end position="250"/>
    </location>
</feature>
<evidence type="ECO:0000313" key="4">
    <source>
        <dbReference type="EMBL" id="BBE19429.1"/>
    </source>
</evidence>
<dbReference type="KEGG" id="anf:AQPE_3614"/>
<dbReference type="Pfam" id="PF04397">
    <property type="entry name" value="LytTR"/>
    <property type="match status" value="1"/>
</dbReference>
<organism evidence="4 5">
    <name type="scientific">Aquipluma nitroreducens</name>
    <dbReference type="NCBI Taxonomy" id="2010828"/>
    <lineage>
        <taxon>Bacteria</taxon>
        <taxon>Pseudomonadati</taxon>
        <taxon>Bacteroidota</taxon>
        <taxon>Bacteroidia</taxon>
        <taxon>Marinilabiliales</taxon>
        <taxon>Prolixibacteraceae</taxon>
        <taxon>Aquipluma</taxon>
    </lineage>
</organism>
<dbReference type="InterPro" id="IPR007492">
    <property type="entry name" value="LytTR_DNA-bd_dom"/>
</dbReference>
<name>A0A5K7SD74_9BACT</name>
<dbReference type="SMART" id="SM00448">
    <property type="entry name" value="REC"/>
    <property type="match status" value="1"/>
</dbReference>
<dbReference type="Pfam" id="PF00072">
    <property type="entry name" value="Response_reg"/>
    <property type="match status" value="1"/>
</dbReference>
<dbReference type="Gene3D" id="3.40.50.2300">
    <property type="match status" value="1"/>
</dbReference>
<dbReference type="RefSeq" id="WP_318347670.1">
    <property type="nucleotide sequence ID" value="NZ_AP018694.1"/>
</dbReference>
<feature type="domain" description="Response regulatory" evidence="2">
    <location>
        <begin position="7"/>
        <end position="121"/>
    </location>
</feature>